<sequence>MNLIKPIVRRLLSPGEIAALRTLQTERAIASYHRSGLRRIRKQSLLRPARLNLGSGRHRKEGFLNVDLFPGGDVTLDLRLGLPFESDCCELIFSEHCFEHIDYPEPISLLFRECLRVLKPGGEFRFSVPGTEWPLTDYREGAEAPYFKACREHGWHPETCTTRLEHINYHFRQGTEHRFAYDLETAEKVLKAAGFIDVRPRAFDPSLDSKHRELGSLFVSARKPASQGTHAEVVG</sequence>
<dbReference type="InterPro" id="IPR013216">
    <property type="entry name" value="Methyltransf_11"/>
</dbReference>
<dbReference type="AlphaFoldDB" id="A0A1U7CRV6"/>
<dbReference type="Pfam" id="PF08241">
    <property type="entry name" value="Methyltransf_11"/>
    <property type="match status" value="1"/>
</dbReference>
<dbReference type="GO" id="GO:0008757">
    <property type="term" value="F:S-adenosylmethionine-dependent methyltransferase activity"/>
    <property type="evidence" value="ECO:0007669"/>
    <property type="project" value="InterPro"/>
</dbReference>
<dbReference type="Proteomes" id="UP000186309">
    <property type="component" value="Chromosome"/>
</dbReference>
<gene>
    <name evidence="2" type="ORF">BSF38_03149</name>
</gene>
<reference evidence="3" key="1">
    <citation type="submission" date="2016-12" db="EMBL/GenBank/DDBJ databases">
        <title>Comparative genomics of four Isosphaeraceae planctomycetes: a common pool of plasmids and glycoside hydrolase genes.</title>
        <authorList>
            <person name="Ivanova A."/>
        </authorList>
    </citation>
    <scope>NUCLEOTIDE SEQUENCE [LARGE SCALE GENOMIC DNA]</scope>
    <source>
        <strain evidence="3">PX4</strain>
    </source>
</reference>
<dbReference type="STRING" id="1387353.BSF38_03149"/>
<proteinExistence type="predicted"/>
<dbReference type="SUPFAM" id="SSF53335">
    <property type="entry name" value="S-adenosyl-L-methionine-dependent methyltransferases"/>
    <property type="match status" value="1"/>
</dbReference>
<evidence type="ECO:0000259" key="1">
    <source>
        <dbReference type="Pfam" id="PF08241"/>
    </source>
</evidence>
<accession>A0A1U7CRV6</accession>
<dbReference type="EMBL" id="CP019082">
    <property type="protein sequence ID" value="APW61626.1"/>
    <property type="molecule type" value="Genomic_DNA"/>
</dbReference>
<organism evidence="2 3">
    <name type="scientific">Paludisphaera borealis</name>
    <dbReference type="NCBI Taxonomy" id="1387353"/>
    <lineage>
        <taxon>Bacteria</taxon>
        <taxon>Pseudomonadati</taxon>
        <taxon>Planctomycetota</taxon>
        <taxon>Planctomycetia</taxon>
        <taxon>Isosphaerales</taxon>
        <taxon>Isosphaeraceae</taxon>
        <taxon>Paludisphaera</taxon>
    </lineage>
</organism>
<feature type="domain" description="Methyltransferase type 11" evidence="1">
    <location>
        <begin position="82"/>
        <end position="125"/>
    </location>
</feature>
<protein>
    <recommendedName>
        <fullName evidence="1">Methyltransferase type 11 domain-containing protein</fullName>
    </recommendedName>
</protein>
<evidence type="ECO:0000313" key="3">
    <source>
        <dbReference type="Proteomes" id="UP000186309"/>
    </source>
</evidence>
<evidence type="ECO:0000313" key="2">
    <source>
        <dbReference type="EMBL" id="APW61626.1"/>
    </source>
</evidence>
<dbReference type="KEGG" id="pbor:BSF38_03149"/>
<keyword evidence="3" id="KW-1185">Reference proteome</keyword>
<name>A0A1U7CRV6_9BACT</name>
<dbReference type="Gene3D" id="3.40.50.150">
    <property type="entry name" value="Vaccinia Virus protein VP39"/>
    <property type="match status" value="1"/>
</dbReference>
<dbReference type="InterPro" id="IPR029063">
    <property type="entry name" value="SAM-dependent_MTases_sf"/>
</dbReference>